<dbReference type="PROSITE" id="PS50110">
    <property type="entry name" value="RESPONSE_REGULATORY"/>
    <property type="match status" value="1"/>
</dbReference>
<dbReference type="GO" id="GO:0000160">
    <property type="term" value="P:phosphorelay signal transduction system"/>
    <property type="evidence" value="ECO:0007669"/>
    <property type="project" value="InterPro"/>
</dbReference>
<evidence type="ECO:0000313" key="4">
    <source>
        <dbReference type="EMBL" id="QIE57739.1"/>
    </source>
</evidence>
<dbReference type="InterPro" id="IPR011006">
    <property type="entry name" value="CheY-like_superfamily"/>
</dbReference>
<gene>
    <name evidence="4" type="ORF">G5B40_03615</name>
</gene>
<dbReference type="EMBL" id="CP049056">
    <property type="protein sequence ID" value="QIE57739.1"/>
    <property type="molecule type" value="Genomic_DNA"/>
</dbReference>
<dbReference type="PANTHER" id="PTHR44591">
    <property type="entry name" value="STRESS RESPONSE REGULATOR PROTEIN 1"/>
    <property type="match status" value="1"/>
</dbReference>
<protein>
    <submittedName>
        <fullName evidence="4">Response regulator</fullName>
    </submittedName>
</protein>
<keyword evidence="1 2" id="KW-0597">Phosphoprotein</keyword>
<dbReference type="PANTHER" id="PTHR44591:SF3">
    <property type="entry name" value="RESPONSE REGULATORY DOMAIN-CONTAINING PROTEIN"/>
    <property type="match status" value="1"/>
</dbReference>
<dbReference type="SUPFAM" id="SSF52172">
    <property type="entry name" value="CheY-like"/>
    <property type="match status" value="1"/>
</dbReference>
<feature type="domain" description="Response regulatory" evidence="3">
    <location>
        <begin position="1"/>
        <end position="115"/>
    </location>
</feature>
<dbReference type="InterPro" id="IPR050595">
    <property type="entry name" value="Bact_response_regulator"/>
</dbReference>
<feature type="modified residue" description="4-aspartylphosphate" evidence="2">
    <location>
        <position position="48"/>
    </location>
</feature>
<dbReference type="SMART" id="SM00448">
    <property type="entry name" value="REC"/>
    <property type="match status" value="1"/>
</dbReference>
<dbReference type="KEGG" id="hdh:G5B40_03615"/>
<dbReference type="InterPro" id="IPR001789">
    <property type="entry name" value="Sig_transdc_resp-reg_receiver"/>
</dbReference>
<sequence>MIVEDEPHIVESLTFLFSREGFEVTAHDDGEAAFAALDAAPPDVLVLDVMLPGLNGFELLRRVRAKPNLAALPVLVLTAKGQRRDRETAEASGADRFMTKPFSNAELIATVKALAG</sequence>
<dbReference type="Proteomes" id="UP000503336">
    <property type="component" value="Chromosome"/>
</dbReference>
<reference evidence="4 5" key="1">
    <citation type="submission" date="2020-02" db="EMBL/GenBank/DDBJ databases">
        <title>complete genome sequence of Rhodobacteraceae bacterium.</title>
        <authorList>
            <person name="Park J."/>
            <person name="Kim Y.-S."/>
            <person name="Kim K.-H."/>
        </authorList>
    </citation>
    <scope>NUCLEOTIDE SEQUENCE [LARGE SCALE GENOMIC DNA]</scope>
    <source>
        <strain evidence="4 5">RR4-56</strain>
    </source>
</reference>
<organism evidence="4 5">
    <name type="scientific">Pikeienuella piscinae</name>
    <dbReference type="NCBI Taxonomy" id="2748098"/>
    <lineage>
        <taxon>Bacteria</taxon>
        <taxon>Pseudomonadati</taxon>
        <taxon>Pseudomonadota</taxon>
        <taxon>Alphaproteobacteria</taxon>
        <taxon>Rhodobacterales</taxon>
        <taxon>Paracoccaceae</taxon>
        <taxon>Pikeienuella</taxon>
    </lineage>
</organism>
<evidence type="ECO:0000259" key="3">
    <source>
        <dbReference type="PROSITE" id="PS50110"/>
    </source>
</evidence>
<accession>A0A7M3T6V8</accession>
<dbReference type="AlphaFoldDB" id="A0A7M3T6V8"/>
<name>A0A7M3T6V8_9RHOB</name>
<proteinExistence type="predicted"/>
<evidence type="ECO:0000256" key="2">
    <source>
        <dbReference type="PROSITE-ProRule" id="PRU00169"/>
    </source>
</evidence>
<evidence type="ECO:0000256" key="1">
    <source>
        <dbReference type="ARBA" id="ARBA00022553"/>
    </source>
</evidence>
<dbReference type="Gene3D" id="3.40.50.2300">
    <property type="match status" value="1"/>
</dbReference>
<evidence type="ECO:0000313" key="5">
    <source>
        <dbReference type="Proteomes" id="UP000503336"/>
    </source>
</evidence>
<dbReference type="Pfam" id="PF00072">
    <property type="entry name" value="Response_reg"/>
    <property type="match status" value="1"/>
</dbReference>
<keyword evidence="5" id="KW-1185">Reference proteome</keyword>